<dbReference type="STRING" id="305900.GV64_24055"/>
<dbReference type="EMBL" id="JOJP01000001">
    <property type="protein sequence ID" value="KEI73387.1"/>
    <property type="molecule type" value="Genomic_DNA"/>
</dbReference>
<keyword evidence="1" id="KW-0001">2Fe-2S</keyword>
<evidence type="ECO:0000313" key="8">
    <source>
        <dbReference type="Proteomes" id="UP000027997"/>
    </source>
</evidence>
<keyword evidence="4" id="KW-0408">Iron</keyword>
<organism evidence="7 8">
    <name type="scientific">Endozoicomonas elysicola</name>
    <dbReference type="NCBI Taxonomy" id="305900"/>
    <lineage>
        <taxon>Bacteria</taxon>
        <taxon>Pseudomonadati</taxon>
        <taxon>Pseudomonadota</taxon>
        <taxon>Gammaproteobacteria</taxon>
        <taxon>Oceanospirillales</taxon>
        <taxon>Endozoicomonadaceae</taxon>
        <taxon>Endozoicomonas</taxon>
    </lineage>
</organism>
<dbReference type="Gene3D" id="1.10.150.120">
    <property type="entry name" value="[2Fe-2S]-binding domain"/>
    <property type="match status" value="1"/>
</dbReference>
<keyword evidence="2" id="KW-0479">Metal-binding</keyword>
<evidence type="ECO:0000256" key="5">
    <source>
        <dbReference type="ARBA" id="ARBA00023014"/>
    </source>
</evidence>
<dbReference type="SUPFAM" id="SSF54292">
    <property type="entry name" value="2Fe-2S ferredoxin-like"/>
    <property type="match status" value="1"/>
</dbReference>
<name>A0A081KGW1_9GAMM</name>
<keyword evidence="3" id="KW-0560">Oxidoreductase</keyword>
<protein>
    <submittedName>
        <fullName evidence="7">Xanthine dehydrogenase</fullName>
    </submittedName>
</protein>
<gene>
    <name evidence="7" type="ORF">GV64_24055</name>
</gene>
<dbReference type="Proteomes" id="UP000027997">
    <property type="component" value="Unassembled WGS sequence"/>
</dbReference>
<accession>A0A081KGW1</accession>
<dbReference type="GO" id="GO:0051537">
    <property type="term" value="F:2 iron, 2 sulfur cluster binding"/>
    <property type="evidence" value="ECO:0007669"/>
    <property type="project" value="UniProtKB-KW"/>
</dbReference>
<keyword evidence="8" id="KW-1185">Reference proteome</keyword>
<dbReference type="PANTHER" id="PTHR44379:SF8">
    <property type="entry name" value="XANTHINE DEHYDROGENASE IRON-SULFUR-BINDING SUBUNIT XDHC-RELATED"/>
    <property type="match status" value="1"/>
</dbReference>
<evidence type="ECO:0000256" key="4">
    <source>
        <dbReference type="ARBA" id="ARBA00023004"/>
    </source>
</evidence>
<evidence type="ECO:0000313" key="7">
    <source>
        <dbReference type="EMBL" id="KEI73387.1"/>
    </source>
</evidence>
<dbReference type="CDD" id="cd00207">
    <property type="entry name" value="fer2"/>
    <property type="match status" value="1"/>
</dbReference>
<dbReference type="InterPro" id="IPR001041">
    <property type="entry name" value="2Fe-2S_ferredoxin-type"/>
</dbReference>
<dbReference type="AlphaFoldDB" id="A0A081KGW1"/>
<dbReference type="SUPFAM" id="SSF47741">
    <property type="entry name" value="CO dehydrogenase ISP C-domain like"/>
    <property type="match status" value="1"/>
</dbReference>
<dbReference type="Pfam" id="PF00111">
    <property type="entry name" value="Fer2"/>
    <property type="match status" value="1"/>
</dbReference>
<dbReference type="Pfam" id="PF01799">
    <property type="entry name" value="Fer2_2"/>
    <property type="match status" value="1"/>
</dbReference>
<dbReference type="PANTHER" id="PTHR44379">
    <property type="entry name" value="OXIDOREDUCTASE WITH IRON-SULFUR SUBUNIT"/>
    <property type="match status" value="1"/>
</dbReference>
<evidence type="ECO:0000256" key="3">
    <source>
        <dbReference type="ARBA" id="ARBA00023002"/>
    </source>
</evidence>
<dbReference type="InterPro" id="IPR036010">
    <property type="entry name" value="2Fe-2S_ferredoxin-like_sf"/>
</dbReference>
<dbReference type="InterPro" id="IPR036884">
    <property type="entry name" value="2Fe-2S-bd_dom_sf"/>
</dbReference>
<evidence type="ECO:0000256" key="1">
    <source>
        <dbReference type="ARBA" id="ARBA00022714"/>
    </source>
</evidence>
<proteinExistence type="predicted"/>
<evidence type="ECO:0000256" key="2">
    <source>
        <dbReference type="ARBA" id="ARBA00022723"/>
    </source>
</evidence>
<dbReference type="InterPro" id="IPR006058">
    <property type="entry name" value="2Fe2S_fd_BS"/>
</dbReference>
<keyword evidence="5" id="KW-0411">Iron-sulfur</keyword>
<comment type="caution">
    <text evidence="7">The sequence shown here is derived from an EMBL/GenBank/DDBJ whole genome shotgun (WGS) entry which is preliminary data.</text>
</comment>
<sequence>MKQIIQCQLNGKPVELVVDVRQSLLEALRAHGLTGCKEGCGVGECGACTVLIDEVPIDSCITLAIRAEGRTIRTVEGESINGELSPVQQAYVDAGAVQCGFCTPGLVMKTTSYVEGLTQSAGGCCQSGNIDRDTIRREHAGNLCRCTGYQTVVDAVEQSIQYYSGQK</sequence>
<evidence type="ECO:0000259" key="6">
    <source>
        <dbReference type="PROSITE" id="PS51085"/>
    </source>
</evidence>
<dbReference type="InterPro" id="IPR002888">
    <property type="entry name" value="2Fe-2S-bd"/>
</dbReference>
<reference evidence="7 8" key="1">
    <citation type="submission" date="2014-06" db="EMBL/GenBank/DDBJ databases">
        <title>Whole Genome Sequences of Three Symbiotic Endozoicomonas Bacteria.</title>
        <authorList>
            <person name="Neave M.J."/>
            <person name="Apprill A."/>
            <person name="Voolstra C.R."/>
        </authorList>
    </citation>
    <scope>NUCLEOTIDE SEQUENCE [LARGE SCALE GENOMIC DNA]</scope>
    <source>
        <strain evidence="7 8">DSM 22380</strain>
    </source>
</reference>
<dbReference type="InterPro" id="IPR051452">
    <property type="entry name" value="Diverse_Oxidoreductases"/>
</dbReference>
<dbReference type="eggNOG" id="COG2080">
    <property type="taxonomic scope" value="Bacteria"/>
</dbReference>
<dbReference type="Gene3D" id="3.10.20.30">
    <property type="match status" value="1"/>
</dbReference>
<dbReference type="RefSeq" id="WP_020581930.1">
    <property type="nucleotide sequence ID" value="NZ_JOJP01000001.1"/>
</dbReference>
<feature type="domain" description="2Fe-2S ferredoxin-type" evidence="6">
    <location>
        <begin position="3"/>
        <end position="78"/>
    </location>
</feature>
<dbReference type="GO" id="GO:0046872">
    <property type="term" value="F:metal ion binding"/>
    <property type="evidence" value="ECO:0007669"/>
    <property type="project" value="UniProtKB-KW"/>
</dbReference>
<dbReference type="PROSITE" id="PS51085">
    <property type="entry name" value="2FE2S_FER_2"/>
    <property type="match status" value="1"/>
</dbReference>
<dbReference type="PROSITE" id="PS00197">
    <property type="entry name" value="2FE2S_FER_1"/>
    <property type="match status" value="1"/>
</dbReference>
<dbReference type="GO" id="GO:0016491">
    <property type="term" value="F:oxidoreductase activity"/>
    <property type="evidence" value="ECO:0007669"/>
    <property type="project" value="UniProtKB-KW"/>
</dbReference>
<dbReference type="InterPro" id="IPR012675">
    <property type="entry name" value="Beta-grasp_dom_sf"/>
</dbReference>